<gene>
    <name evidence="2" type="ORF">I4I81_17280</name>
</gene>
<proteinExistence type="predicted"/>
<evidence type="ECO:0000256" key="1">
    <source>
        <dbReference type="SAM" id="MobiDB-lite"/>
    </source>
</evidence>
<organism evidence="2 3">
    <name type="scientific">Pseudonocardia abyssalis</name>
    <dbReference type="NCBI Taxonomy" id="2792008"/>
    <lineage>
        <taxon>Bacteria</taxon>
        <taxon>Bacillati</taxon>
        <taxon>Actinomycetota</taxon>
        <taxon>Actinomycetes</taxon>
        <taxon>Pseudonocardiales</taxon>
        <taxon>Pseudonocardiaceae</taxon>
        <taxon>Pseudonocardia</taxon>
    </lineage>
</organism>
<keyword evidence="3" id="KW-1185">Reference proteome</keyword>
<protein>
    <submittedName>
        <fullName evidence="2">Uncharacterized protein</fullName>
    </submittedName>
</protein>
<accession>A0ABS6UVK9</accession>
<reference evidence="2 3" key="1">
    <citation type="submission" date="2020-11" db="EMBL/GenBank/DDBJ databases">
        <title>Pseudonocardia abyssalis sp. nov. and Pseudonocardia oceani sp. nov., description and phylogenomic analysis of two novel actinomycetes isolated from the deep Southern Ocean.</title>
        <authorList>
            <person name="Parra J."/>
        </authorList>
    </citation>
    <scope>NUCLEOTIDE SEQUENCE [LARGE SCALE GENOMIC DNA]</scope>
    <source>
        <strain evidence="2 3">KRD-168</strain>
    </source>
</reference>
<evidence type="ECO:0000313" key="2">
    <source>
        <dbReference type="EMBL" id="MBW0136001.1"/>
    </source>
</evidence>
<dbReference type="RefSeq" id="WP_225924623.1">
    <property type="nucleotide sequence ID" value="NZ_JADQDJ010000178.1"/>
</dbReference>
<sequence length="155" mass="17347">MSAFDDRFPPLELDRPVWTPAYPPAWSSRAATHRVGDEGLRPAIPDDHPVWCADPALHEEFSADRRGIDVAELHRYAIDRRPGGVDLLVDDEVVRRSTRSPGYPMLLIIGLFDFPDRAVPGTVEPPPERVVRRVVGAAPPDRYPVSDQPLARRTP</sequence>
<evidence type="ECO:0000313" key="3">
    <source>
        <dbReference type="Proteomes" id="UP000694287"/>
    </source>
</evidence>
<feature type="region of interest" description="Disordered" evidence="1">
    <location>
        <begin position="133"/>
        <end position="155"/>
    </location>
</feature>
<comment type="caution">
    <text evidence="2">The sequence shown here is derived from an EMBL/GenBank/DDBJ whole genome shotgun (WGS) entry which is preliminary data.</text>
</comment>
<dbReference type="Proteomes" id="UP000694287">
    <property type="component" value="Unassembled WGS sequence"/>
</dbReference>
<name>A0ABS6UVK9_9PSEU</name>
<dbReference type="EMBL" id="JADQDK010000001">
    <property type="protein sequence ID" value="MBW0136001.1"/>
    <property type="molecule type" value="Genomic_DNA"/>
</dbReference>